<keyword evidence="1" id="KW-0472">Membrane</keyword>
<dbReference type="AlphaFoldDB" id="A0A937X643"/>
<feature type="transmembrane region" description="Helical" evidence="1">
    <location>
        <begin position="7"/>
        <end position="28"/>
    </location>
</feature>
<proteinExistence type="predicted"/>
<sequence>MKGLERLLNAVLLTGVLILVGLGAWVMVNQARIYGEIKTRVEAEASKAIGLPVEVGSVSGLVWKNLSVKDLKIRAHDGKDAPVFVYVPSVQARYSVPEVLRLGSKPIEIVVERPTVSLARDAAGNFNVRPRPQPSQEPAELPKLPALHVVVKDGAIDWLDEFQATSSQVVQFRRRIPLDKADVTIRKNQARYIADLTDATGRIHLEGDHDLDRGRGRASLRAAALDLPEWVAYGAPSDDYRVAQGKADAVAAVSYEAEDPSKLKVDGQVWLRDVQLDHKDLLVPLDVQLANAAFDLESVELRELAAFVAGNRIGGTGKVDIRDPKNPKVDLTFDVTDVDLASLMPIVPDLVSFGISGRASAVARVTGSSLDPYVDIDATLAEATAIKQRLGPGRAKIKFHHMRADVPEVDIAVHGGKITGAFWFDLDPNAPRAGGRAEFAGVQLGPAAAPYLAR</sequence>
<dbReference type="EMBL" id="VGJX01000586">
    <property type="protein sequence ID" value="MBM3275467.1"/>
    <property type="molecule type" value="Genomic_DNA"/>
</dbReference>
<gene>
    <name evidence="2" type="ORF">FJZ00_09950</name>
</gene>
<dbReference type="Proteomes" id="UP000703893">
    <property type="component" value="Unassembled WGS sequence"/>
</dbReference>
<evidence type="ECO:0000313" key="3">
    <source>
        <dbReference type="Proteomes" id="UP000703893"/>
    </source>
</evidence>
<dbReference type="GO" id="GO:0005886">
    <property type="term" value="C:plasma membrane"/>
    <property type="evidence" value="ECO:0007669"/>
    <property type="project" value="TreeGrafter"/>
</dbReference>
<feature type="non-terminal residue" evidence="2">
    <location>
        <position position="454"/>
    </location>
</feature>
<organism evidence="2 3">
    <name type="scientific">Candidatus Tanganyikabacteria bacterium</name>
    <dbReference type="NCBI Taxonomy" id="2961651"/>
    <lineage>
        <taxon>Bacteria</taxon>
        <taxon>Bacillati</taxon>
        <taxon>Candidatus Sericytochromatia</taxon>
        <taxon>Candidatus Tanganyikabacteria</taxon>
    </lineage>
</organism>
<dbReference type="InterPro" id="IPR008023">
    <property type="entry name" value="DUF748"/>
</dbReference>
<keyword evidence="1" id="KW-0812">Transmembrane</keyword>
<name>A0A937X643_9BACT</name>
<dbReference type="GO" id="GO:0090313">
    <property type="term" value="P:regulation of protein targeting to membrane"/>
    <property type="evidence" value="ECO:0007669"/>
    <property type="project" value="TreeGrafter"/>
</dbReference>
<evidence type="ECO:0000313" key="2">
    <source>
        <dbReference type="EMBL" id="MBM3275467.1"/>
    </source>
</evidence>
<protein>
    <submittedName>
        <fullName evidence="2">DUF748 domain-containing protein</fullName>
    </submittedName>
</protein>
<comment type="caution">
    <text evidence="2">The sequence shown here is derived from an EMBL/GenBank/DDBJ whole genome shotgun (WGS) entry which is preliminary data.</text>
</comment>
<dbReference type="InterPro" id="IPR052894">
    <property type="entry name" value="AsmA-related"/>
</dbReference>
<dbReference type="PANTHER" id="PTHR30441">
    <property type="entry name" value="DUF748 DOMAIN-CONTAINING PROTEIN"/>
    <property type="match status" value="1"/>
</dbReference>
<keyword evidence="1" id="KW-1133">Transmembrane helix</keyword>
<evidence type="ECO:0000256" key="1">
    <source>
        <dbReference type="SAM" id="Phobius"/>
    </source>
</evidence>
<dbReference type="PANTHER" id="PTHR30441:SF8">
    <property type="entry name" value="DUF748 DOMAIN-CONTAINING PROTEIN"/>
    <property type="match status" value="1"/>
</dbReference>
<dbReference type="Pfam" id="PF05359">
    <property type="entry name" value="DUF748"/>
    <property type="match status" value="1"/>
</dbReference>
<accession>A0A937X643</accession>
<reference evidence="2 3" key="1">
    <citation type="submission" date="2019-03" db="EMBL/GenBank/DDBJ databases">
        <title>Lake Tanganyika Metagenome-Assembled Genomes (MAGs).</title>
        <authorList>
            <person name="Tran P."/>
        </authorList>
    </citation>
    <scope>NUCLEOTIDE SEQUENCE [LARGE SCALE GENOMIC DNA]</scope>
    <source>
        <strain evidence="2">K_DeepCast_65m_m2_236</strain>
    </source>
</reference>